<keyword evidence="2" id="KW-1185">Reference proteome</keyword>
<evidence type="ECO:0008006" key="3">
    <source>
        <dbReference type="Google" id="ProtNLM"/>
    </source>
</evidence>
<reference evidence="1" key="1">
    <citation type="submission" date="2020-11" db="EMBL/GenBank/DDBJ databases">
        <title>Genome of Flavobacterium soyangense.</title>
        <authorList>
            <person name="Liu Q."/>
            <person name="Xin Y.-H."/>
        </authorList>
    </citation>
    <scope>NUCLEOTIDE SEQUENCE</scope>
    <source>
        <strain evidence="1">CGMCC 1.13493</strain>
    </source>
</reference>
<dbReference type="EMBL" id="JADHEC010000001">
    <property type="protein sequence ID" value="MBF2706999.1"/>
    <property type="molecule type" value="Genomic_DNA"/>
</dbReference>
<comment type="caution">
    <text evidence="1">The sequence shown here is derived from an EMBL/GenBank/DDBJ whole genome shotgun (WGS) entry which is preliminary data.</text>
</comment>
<dbReference type="Proteomes" id="UP000646211">
    <property type="component" value="Unassembled WGS sequence"/>
</dbReference>
<name>A0A930XZ26_9FLAO</name>
<dbReference type="AlphaFoldDB" id="A0A930XZ26"/>
<protein>
    <recommendedName>
        <fullName evidence="3">Restriction endonuclease</fullName>
    </recommendedName>
</protein>
<accession>A0A930XZ26</accession>
<evidence type="ECO:0000313" key="1">
    <source>
        <dbReference type="EMBL" id="MBF2706999.1"/>
    </source>
</evidence>
<gene>
    <name evidence="1" type="ORF">IR213_00080</name>
</gene>
<sequence>MAGILNSHIFISAQNLFRKRCVTLFLDAYNSSILEGSISISLDENDISAILHNFIHKNLDRKKWQISSQIENHLFNEKITSYTKGFAAKQSRIDFKFGVFWSGNEYDYFVEAKNLKSSDSHLKRRYIDTGMNNFLSGGKYQNCDGFLVGYILEGNTKDCVDGINKLLEKDGRKTEFIFSSKLFSFDLFCSNHIDRDLNHIFLLYSN</sequence>
<proteinExistence type="predicted"/>
<dbReference type="RefSeq" id="WP_194310277.1">
    <property type="nucleotide sequence ID" value="NZ_JADHEC010000001.1"/>
</dbReference>
<evidence type="ECO:0000313" key="2">
    <source>
        <dbReference type="Proteomes" id="UP000646211"/>
    </source>
</evidence>
<organism evidence="1 2">
    <name type="scientific">Flavobacterium soyangense</name>
    <dbReference type="NCBI Taxonomy" id="2023265"/>
    <lineage>
        <taxon>Bacteria</taxon>
        <taxon>Pseudomonadati</taxon>
        <taxon>Bacteroidota</taxon>
        <taxon>Flavobacteriia</taxon>
        <taxon>Flavobacteriales</taxon>
        <taxon>Flavobacteriaceae</taxon>
        <taxon>Flavobacterium</taxon>
    </lineage>
</organism>